<feature type="region of interest" description="Disordered" evidence="2">
    <location>
        <begin position="941"/>
        <end position="974"/>
    </location>
</feature>
<feature type="compositionally biased region" description="Low complexity" evidence="2">
    <location>
        <begin position="237"/>
        <end position="261"/>
    </location>
</feature>
<accession>A0A0L0S6X5</accession>
<feature type="compositionally biased region" description="Pro residues" evidence="2">
    <location>
        <begin position="358"/>
        <end position="368"/>
    </location>
</feature>
<dbReference type="EMBL" id="GG745332">
    <property type="protein sequence ID" value="KNE58180.1"/>
    <property type="molecule type" value="Genomic_DNA"/>
</dbReference>
<keyword evidence="4" id="KW-1185">Reference proteome</keyword>
<dbReference type="STRING" id="578462.A0A0L0S6X5"/>
<feature type="coiled-coil region" evidence="1">
    <location>
        <begin position="392"/>
        <end position="447"/>
    </location>
</feature>
<feature type="region of interest" description="Disordered" evidence="2">
    <location>
        <begin position="748"/>
        <end position="769"/>
    </location>
</feature>
<feature type="region of interest" description="Disordered" evidence="2">
    <location>
        <begin position="302"/>
        <end position="390"/>
    </location>
</feature>
<feature type="region of interest" description="Disordered" evidence="2">
    <location>
        <begin position="1019"/>
        <end position="1050"/>
    </location>
</feature>
<evidence type="ECO:0000256" key="2">
    <source>
        <dbReference type="SAM" id="MobiDB-lite"/>
    </source>
</evidence>
<feature type="compositionally biased region" description="Polar residues" evidence="2">
    <location>
        <begin position="223"/>
        <end position="232"/>
    </location>
</feature>
<feature type="region of interest" description="Disordered" evidence="2">
    <location>
        <begin position="215"/>
        <end position="261"/>
    </location>
</feature>
<reference evidence="4" key="2">
    <citation type="submission" date="2009-11" db="EMBL/GenBank/DDBJ databases">
        <title>The Genome Sequence of Allomyces macrogynus strain ATCC 38327.</title>
        <authorList>
            <consortium name="The Broad Institute Genome Sequencing Platform"/>
            <person name="Russ C."/>
            <person name="Cuomo C."/>
            <person name="Shea T."/>
            <person name="Young S.K."/>
            <person name="Zeng Q."/>
            <person name="Koehrsen M."/>
            <person name="Haas B."/>
            <person name="Borodovsky M."/>
            <person name="Guigo R."/>
            <person name="Alvarado L."/>
            <person name="Berlin A."/>
            <person name="Borenstein D."/>
            <person name="Chen Z."/>
            <person name="Engels R."/>
            <person name="Freedman E."/>
            <person name="Gellesch M."/>
            <person name="Goldberg J."/>
            <person name="Griggs A."/>
            <person name="Gujja S."/>
            <person name="Heiman D."/>
            <person name="Hepburn T."/>
            <person name="Howarth C."/>
            <person name="Jen D."/>
            <person name="Larson L."/>
            <person name="Lewis B."/>
            <person name="Mehta T."/>
            <person name="Park D."/>
            <person name="Pearson M."/>
            <person name="Roberts A."/>
            <person name="Saif S."/>
            <person name="Shenoy N."/>
            <person name="Sisk P."/>
            <person name="Stolte C."/>
            <person name="Sykes S."/>
            <person name="Walk T."/>
            <person name="White J."/>
            <person name="Yandava C."/>
            <person name="Burger G."/>
            <person name="Gray M.W."/>
            <person name="Holland P.W.H."/>
            <person name="King N."/>
            <person name="Lang F.B.F."/>
            <person name="Roger A.J."/>
            <person name="Ruiz-Trillo I."/>
            <person name="Lander E."/>
            <person name="Nusbaum C."/>
        </authorList>
    </citation>
    <scope>NUCLEOTIDE SEQUENCE [LARGE SCALE GENOMIC DNA]</scope>
    <source>
        <strain evidence="4">ATCC 38327</strain>
    </source>
</reference>
<feature type="compositionally biased region" description="Low complexity" evidence="2">
    <location>
        <begin position="321"/>
        <end position="339"/>
    </location>
</feature>
<sequence>MDADVRPLVYRDNEPLTCTSDAADHARADVINHHQLPPPSSPSKIQVTHGSLTLPKNYHAATVAPTLSARPRLVRPSSRRAAAASSGGLRTVIRTGRSPARPSAMPHACASFTGSRPRSPSPAVTAPATPVNDDEESVISRVPATLNDDQDAPEEMATVAQLLAEARAQSLLAPADLDRFDAMADKNGLRDLPVDHATWLAMVAAMQRFDAPASAPATATGSINASAPSLDQSGPIDDVSQTDPDTPSTPTSPSSGGTWVTTSRASLPLADAADLDTGSTDAVVDDHHDPAWLTARLDRLPRQSCPPITKLGTAPTRTRRGSTSSRTTSPTRRVSTTSSGHSMPDLLAPSEDDQDPTTPEPPRRAPPPLRRRGTLAGPKPDPLTSTSDDDLVRRLESQLADRDRTIRSLRDRTRLLAAHYDRDAAHLADAEAAAKDLADALASARASAALARRDAIAAVAAEAAAAAERDKAVEALRRLEPQLTAVRGARDELRSAVEPLREQVAELEAERAALVEQVEELAAREGELVTQLEACQAELAVAQAVAAEHQHAATLLAGASLADEEEVPEAERSDVVQSAGLPMHEQVDESLGGSKASLSSAARKRASLCDELESADALFSSSSMARHSRVADTDEERAQMAARIEELAAVQERSEERAQMAARIDELVAVQEQSVHTIKDLEAQLDMARAAPPRIVDTGEEERAQMAARIAALLAAQEQSTGKIKDLETQLEMAHQVIQHLAATHMAATAATRPGSPTKPTAYSAPPTPARGLIQARPSTPAPLVRPQPVERAATPPNGLAEPELISATTTPVLGPANEPLTPSVSSSPVLTTITTPTLPPRDQPFAGAWPPLPRRNPLIATASTASLVRPVSPPAEAAHRRIGSVSSSTSSTAPLAATQATISVGGGSGASPTDHGVCPAAPAVPTGWRLVPLAHVSHDHTVPVDDDDEEDNDRSPSPSRVPLVRTPTVRSRASTATGSVAPVAAVTIAPKRPVVVFQGRLRRLNGWVRVGDVDRAAAPTQQAVGEDEEDDVSLGVDDDDDGYESAVESEAPRAVSPMPPVRRSRMAWLFGGWWAWY</sequence>
<feature type="coiled-coil region" evidence="1">
    <location>
        <begin position="490"/>
        <end position="524"/>
    </location>
</feature>
<evidence type="ECO:0000313" key="4">
    <source>
        <dbReference type="Proteomes" id="UP000054350"/>
    </source>
</evidence>
<gene>
    <name evidence="3" type="ORF">AMAG_04992</name>
</gene>
<evidence type="ECO:0000313" key="3">
    <source>
        <dbReference type="EMBL" id="KNE58180.1"/>
    </source>
</evidence>
<dbReference type="VEuPathDB" id="FungiDB:AMAG_04992"/>
<evidence type="ECO:0000256" key="1">
    <source>
        <dbReference type="SAM" id="Coils"/>
    </source>
</evidence>
<dbReference type="Proteomes" id="UP000054350">
    <property type="component" value="Unassembled WGS sequence"/>
</dbReference>
<feature type="compositionally biased region" description="Low complexity" evidence="2">
    <location>
        <begin position="115"/>
        <end position="131"/>
    </location>
</feature>
<protein>
    <submittedName>
        <fullName evidence="3">Uncharacterized protein</fullName>
    </submittedName>
</protein>
<reference evidence="3 4" key="1">
    <citation type="submission" date="2009-11" db="EMBL/GenBank/DDBJ databases">
        <title>Annotation of Allomyces macrogynus ATCC 38327.</title>
        <authorList>
            <consortium name="The Broad Institute Genome Sequencing Platform"/>
            <person name="Russ C."/>
            <person name="Cuomo C."/>
            <person name="Burger G."/>
            <person name="Gray M.W."/>
            <person name="Holland P.W.H."/>
            <person name="King N."/>
            <person name="Lang F.B.F."/>
            <person name="Roger A.J."/>
            <person name="Ruiz-Trillo I."/>
            <person name="Young S.K."/>
            <person name="Zeng Q."/>
            <person name="Gargeya S."/>
            <person name="Fitzgerald M."/>
            <person name="Haas B."/>
            <person name="Abouelleil A."/>
            <person name="Alvarado L."/>
            <person name="Arachchi H.M."/>
            <person name="Berlin A."/>
            <person name="Chapman S.B."/>
            <person name="Gearin G."/>
            <person name="Goldberg J."/>
            <person name="Griggs A."/>
            <person name="Gujja S."/>
            <person name="Hansen M."/>
            <person name="Heiman D."/>
            <person name="Howarth C."/>
            <person name="Larimer J."/>
            <person name="Lui A."/>
            <person name="MacDonald P.J.P."/>
            <person name="McCowen C."/>
            <person name="Montmayeur A."/>
            <person name="Murphy C."/>
            <person name="Neiman D."/>
            <person name="Pearson M."/>
            <person name="Priest M."/>
            <person name="Roberts A."/>
            <person name="Saif S."/>
            <person name="Shea T."/>
            <person name="Sisk P."/>
            <person name="Stolte C."/>
            <person name="Sykes S."/>
            <person name="Wortman J."/>
            <person name="Nusbaum C."/>
            <person name="Birren B."/>
        </authorList>
    </citation>
    <scope>NUCLEOTIDE SEQUENCE [LARGE SCALE GENOMIC DNA]</scope>
    <source>
        <strain evidence="3 4">ATCC 38327</strain>
    </source>
</reference>
<feature type="region of interest" description="Disordered" evidence="2">
    <location>
        <begin position="94"/>
        <end position="137"/>
    </location>
</feature>
<keyword evidence="1" id="KW-0175">Coiled coil</keyword>
<feature type="compositionally biased region" description="Acidic residues" evidence="2">
    <location>
        <begin position="1026"/>
        <end position="1044"/>
    </location>
</feature>
<dbReference type="AlphaFoldDB" id="A0A0L0S6X5"/>
<proteinExistence type="predicted"/>
<dbReference type="OrthoDB" id="5593553at2759"/>
<organism evidence="3 4">
    <name type="scientific">Allomyces macrogynus (strain ATCC 38327)</name>
    <name type="common">Allomyces javanicus var. macrogynus</name>
    <dbReference type="NCBI Taxonomy" id="578462"/>
    <lineage>
        <taxon>Eukaryota</taxon>
        <taxon>Fungi</taxon>
        <taxon>Fungi incertae sedis</taxon>
        <taxon>Blastocladiomycota</taxon>
        <taxon>Blastocladiomycetes</taxon>
        <taxon>Blastocladiales</taxon>
        <taxon>Blastocladiaceae</taxon>
        <taxon>Allomyces</taxon>
    </lineage>
</organism>
<name>A0A0L0S6X5_ALLM3</name>